<dbReference type="InterPro" id="IPR018392">
    <property type="entry name" value="LysM"/>
</dbReference>
<feature type="compositionally biased region" description="Low complexity" evidence="1">
    <location>
        <begin position="299"/>
        <end position="312"/>
    </location>
</feature>
<dbReference type="SMART" id="SM00257">
    <property type="entry name" value="LysM"/>
    <property type="match status" value="4"/>
</dbReference>
<keyword evidence="2" id="KW-0732">Signal</keyword>
<feature type="domain" description="LysM" evidence="3">
    <location>
        <begin position="220"/>
        <end position="265"/>
    </location>
</feature>
<dbReference type="OrthoDB" id="1193027at2759"/>
<dbReference type="AlphaFoldDB" id="E1ZDU7"/>
<dbReference type="Proteomes" id="UP000008141">
    <property type="component" value="Unassembled WGS sequence"/>
</dbReference>
<dbReference type="CDD" id="cd00118">
    <property type="entry name" value="LysM"/>
    <property type="match status" value="4"/>
</dbReference>
<name>E1ZDU7_CHLVA</name>
<dbReference type="Gene3D" id="3.10.350.10">
    <property type="entry name" value="LysM domain"/>
    <property type="match status" value="4"/>
</dbReference>
<dbReference type="PANTHER" id="PTHR33734">
    <property type="entry name" value="LYSM DOMAIN-CONTAINING GPI-ANCHORED PROTEIN 2"/>
    <property type="match status" value="1"/>
</dbReference>
<feature type="signal peptide" evidence="2">
    <location>
        <begin position="1"/>
        <end position="17"/>
    </location>
</feature>
<accession>E1ZDU7</accession>
<proteinExistence type="predicted"/>
<evidence type="ECO:0000256" key="1">
    <source>
        <dbReference type="SAM" id="MobiDB-lite"/>
    </source>
</evidence>
<organism evidence="5">
    <name type="scientific">Chlorella variabilis</name>
    <name type="common">Green alga</name>
    <dbReference type="NCBI Taxonomy" id="554065"/>
    <lineage>
        <taxon>Eukaryota</taxon>
        <taxon>Viridiplantae</taxon>
        <taxon>Chlorophyta</taxon>
        <taxon>core chlorophytes</taxon>
        <taxon>Trebouxiophyceae</taxon>
        <taxon>Chlorellales</taxon>
        <taxon>Chlorellaceae</taxon>
        <taxon>Chlorella clade</taxon>
        <taxon>Chlorella</taxon>
    </lineage>
</organism>
<dbReference type="Pfam" id="PF01476">
    <property type="entry name" value="LysM"/>
    <property type="match status" value="4"/>
</dbReference>
<feature type="chain" id="PRO_5003156112" description="LysM domain-containing protein" evidence="2">
    <location>
        <begin position="18"/>
        <end position="324"/>
    </location>
</feature>
<dbReference type="RefSeq" id="XP_005848020.1">
    <property type="nucleotide sequence ID" value="XM_005847958.1"/>
</dbReference>
<dbReference type="KEGG" id="cvr:CHLNCDRAFT_57799"/>
<feature type="region of interest" description="Disordered" evidence="1">
    <location>
        <begin position="293"/>
        <end position="324"/>
    </location>
</feature>
<dbReference type="InParanoid" id="E1ZDU7"/>
<dbReference type="EMBL" id="GL433843">
    <property type="protein sequence ID" value="EFN55918.1"/>
    <property type="molecule type" value="Genomic_DNA"/>
</dbReference>
<feature type="domain" description="LysM" evidence="3">
    <location>
        <begin position="151"/>
        <end position="200"/>
    </location>
</feature>
<gene>
    <name evidence="4" type="ORF">CHLNCDRAFT_57799</name>
</gene>
<dbReference type="PROSITE" id="PS51782">
    <property type="entry name" value="LYSM"/>
    <property type="match status" value="3"/>
</dbReference>
<evidence type="ECO:0000256" key="2">
    <source>
        <dbReference type="SAM" id="SignalP"/>
    </source>
</evidence>
<dbReference type="PANTHER" id="PTHR33734:SF22">
    <property type="entry name" value="MEMBRANE-BOUND LYTIC MUREIN TRANSGLYCOSYLASE D"/>
    <property type="match status" value="1"/>
</dbReference>
<dbReference type="GeneID" id="17355264"/>
<sequence>MLRVVLALALGALAVAAQSTPCQTYVVQAQDTIGSIAASFNILQSDLESAQLECNSGYTPGGFLQLAQTLCLPPYYPACANVKTAGDNEACKYYTVQAGDTLSTIAAALNLPQLEVEAANPEATSLQVNDFVRLPGWSDVCAAPGDNTQCRVYVAAEGDSLASIAIAFSVDVAELQEANPSLPTIGDNNAVLQPGQRINIPPFTAACGDGVVVSKPTNCFGYQVEAGDALYDIATMFQTTTTLLVEANPELAAGGVLAPGSVIKLPPYDEATCVGGISLKPRPASYSPSLVIAGDDDAAPTGAPAPAGAGAPAPSPAFSRRRLI</sequence>
<evidence type="ECO:0000313" key="4">
    <source>
        <dbReference type="EMBL" id="EFN55918.1"/>
    </source>
</evidence>
<dbReference type="InterPro" id="IPR036779">
    <property type="entry name" value="LysM_dom_sf"/>
</dbReference>
<evidence type="ECO:0000313" key="5">
    <source>
        <dbReference type="Proteomes" id="UP000008141"/>
    </source>
</evidence>
<dbReference type="SUPFAM" id="SSF54106">
    <property type="entry name" value="LysM domain"/>
    <property type="match status" value="3"/>
</dbReference>
<reference evidence="4 5" key="1">
    <citation type="journal article" date="2010" name="Plant Cell">
        <title>The Chlorella variabilis NC64A genome reveals adaptation to photosymbiosis, coevolution with viruses, and cryptic sex.</title>
        <authorList>
            <person name="Blanc G."/>
            <person name="Duncan G."/>
            <person name="Agarkova I."/>
            <person name="Borodovsky M."/>
            <person name="Gurnon J."/>
            <person name="Kuo A."/>
            <person name="Lindquist E."/>
            <person name="Lucas S."/>
            <person name="Pangilinan J."/>
            <person name="Polle J."/>
            <person name="Salamov A."/>
            <person name="Terry A."/>
            <person name="Yamada T."/>
            <person name="Dunigan D.D."/>
            <person name="Grigoriev I.V."/>
            <person name="Claverie J.M."/>
            <person name="Van Etten J.L."/>
        </authorList>
    </citation>
    <scope>NUCLEOTIDE SEQUENCE [LARGE SCALE GENOMIC DNA]</scope>
    <source>
        <strain evidence="4 5">NC64A</strain>
    </source>
</reference>
<evidence type="ECO:0000259" key="3">
    <source>
        <dbReference type="PROSITE" id="PS51782"/>
    </source>
</evidence>
<feature type="domain" description="LysM" evidence="3">
    <location>
        <begin position="23"/>
        <end position="72"/>
    </location>
</feature>
<keyword evidence="5" id="KW-1185">Reference proteome</keyword>
<dbReference type="GO" id="GO:0008932">
    <property type="term" value="F:lytic endotransglycosylase activity"/>
    <property type="evidence" value="ECO:0007669"/>
    <property type="project" value="TreeGrafter"/>
</dbReference>
<protein>
    <recommendedName>
        <fullName evidence="3">LysM domain-containing protein</fullName>
    </recommendedName>
</protein>